<gene>
    <name evidence="5" type="ORF">IP93_02917</name>
</gene>
<dbReference type="InterPro" id="IPR011006">
    <property type="entry name" value="CheY-like_superfamily"/>
</dbReference>
<feature type="domain" description="Response regulatory" evidence="4">
    <location>
        <begin position="8"/>
        <end position="122"/>
    </location>
</feature>
<dbReference type="PANTHER" id="PTHR44591:SF21">
    <property type="entry name" value="TWO-COMPONENT RESPONSE REGULATOR"/>
    <property type="match status" value="1"/>
</dbReference>
<dbReference type="Proteomes" id="UP000316471">
    <property type="component" value="Unassembled WGS sequence"/>
</dbReference>
<dbReference type="InterPro" id="IPR001789">
    <property type="entry name" value="Sig_transdc_resp-reg_receiver"/>
</dbReference>
<keyword evidence="6" id="KW-1185">Reference proteome</keyword>
<dbReference type="PROSITE" id="PS50110">
    <property type="entry name" value="RESPONSE_REGULATORY"/>
    <property type="match status" value="1"/>
</dbReference>
<feature type="modified residue" description="4-aspartylphosphate" evidence="3">
    <location>
        <position position="57"/>
    </location>
</feature>
<dbReference type="CDD" id="cd00156">
    <property type="entry name" value="REC"/>
    <property type="match status" value="1"/>
</dbReference>
<evidence type="ECO:0000256" key="2">
    <source>
        <dbReference type="ARBA" id="ARBA00023012"/>
    </source>
</evidence>
<comment type="caution">
    <text evidence="5">The sequence shown here is derived from an EMBL/GenBank/DDBJ whole genome shotgun (WGS) entry which is preliminary data.</text>
</comment>
<organism evidence="5 6">
    <name type="scientific">Aerolutibacter ruishenii</name>
    <dbReference type="NCBI Taxonomy" id="686800"/>
    <lineage>
        <taxon>Bacteria</taxon>
        <taxon>Pseudomonadati</taxon>
        <taxon>Pseudomonadota</taxon>
        <taxon>Gammaproteobacteria</taxon>
        <taxon>Lysobacterales</taxon>
        <taxon>Lysobacteraceae</taxon>
        <taxon>Aerolutibacter</taxon>
    </lineage>
</organism>
<dbReference type="EMBL" id="VLKP01000015">
    <property type="protein sequence ID" value="TWI06793.1"/>
    <property type="molecule type" value="Genomic_DNA"/>
</dbReference>
<evidence type="ECO:0000256" key="1">
    <source>
        <dbReference type="ARBA" id="ARBA00022553"/>
    </source>
</evidence>
<keyword evidence="1 3" id="KW-0597">Phosphoprotein</keyword>
<dbReference type="InterPro" id="IPR050595">
    <property type="entry name" value="Bact_response_regulator"/>
</dbReference>
<dbReference type="RefSeq" id="WP_144816885.1">
    <property type="nucleotide sequence ID" value="NZ_VLKP01000015.1"/>
</dbReference>
<evidence type="ECO:0000259" key="4">
    <source>
        <dbReference type="PROSITE" id="PS50110"/>
    </source>
</evidence>
<dbReference type="SUPFAM" id="SSF52172">
    <property type="entry name" value="CheY-like"/>
    <property type="match status" value="1"/>
</dbReference>
<dbReference type="InterPro" id="IPR036641">
    <property type="entry name" value="HPT_dom_sf"/>
</dbReference>
<dbReference type="InterPro" id="IPR008207">
    <property type="entry name" value="Sig_transdc_His_kin_Hpt_dom"/>
</dbReference>
<dbReference type="Gene3D" id="1.20.120.160">
    <property type="entry name" value="HPT domain"/>
    <property type="match status" value="1"/>
</dbReference>
<accession>A0A562LGQ6</accession>
<dbReference type="GO" id="GO:0000160">
    <property type="term" value="P:phosphorelay signal transduction system"/>
    <property type="evidence" value="ECO:0007669"/>
    <property type="project" value="UniProtKB-KW"/>
</dbReference>
<dbReference type="OrthoDB" id="5966285at2"/>
<dbReference type="Gene3D" id="3.40.50.2300">
    <property type="match status" value="1"/>
</dbReference>
<sequence length="251" mass="26327">MKSDDIPCILLVEDDPVAHAFLAASIEAAGFRVDGAGSVAQALDRAAEREHAAWLIDANLPDGRGDALLVQLRQQHPARPAIAHTASHLPEELDALLQAGFQEVLVKPLPSRAVADALQRALTQLASGTPGAADDGNAPGALPVWNDEDAARTMGGNMQHVAALRDLFLAELPQVRERIAEAGRLARAATVLDEVHKLRASCGFVGAARLASAAAALRADACGADALAQFDRVAEDTLSMPPLHRQCIDAC</sequence>
<evidence type="ECO:0000313" key="6">
    <source>
        <dbReference type="Proteomes" id="UP000316471"/>
    </source>
</evidence>
<evidence type="ECO:0000256" key="3">
    <source>
        <dbReference type="PROSITE-ProRule" id="PRU00169"/>
    </source>
</evidence>
<proteinExistence type="predicted"/>
<dbReference type="Pfam" id="PF01627">
    <property type="entry name" value="Hpt"/>
    <property type="match status" value="1"/>
</dbReference>
<evidence type="ECO:0000313" key="5">
    <source>
        <dbReference type="EMBL" id="TWI06793.1"/>
    </source>
</evidence>
<keyword evidence="2" id="KW-0902">Two-component regulatory system</keyword>
<dbReference type="SMART" id="SM00448">
    <property type="entry name" value="REC"/>
    <property type="match status" value="1"/>
</dbReference>
<dbReference type="AlphaFoldDB" id="A0A562LGQ6"/>
<name>A0A562LGQ6_9GAMM</name>
<protein>
    <submittedName>
        <fullName evidence="5">Hpt domain-containing protein</fullName>
    </submittedName>
</protein>
<dbReference type="Pfam" id="PF00072">
    <property type="entry name" value="Response_reg"/>
    <property type="match status" value="1"/>
</dbReference>
<dbReference type="SUPFAM" id="SSF47226">
    <property type="entry name" value="Histidine-containing phosphotransfer domain, HPT domain"/>
    <property type="match status" value="1"/>
</dbReference>
<dbReference type="GO" id="GO:0004672">
    <property type="term" value="F:protein kinase activity"/>
    <property type="evidence" value="ECO:0007669"/>
    <property type="project" value="UniProtKB-ARBA"/>
</dbReference>
<reference evidence="5 6" key="1">
    <citation type="journal article" date="2015" name="Stand. Genomic Sci.">
        <title>Genomic Encyclopedia of Bacterial and Archaeal Type Strains, Phase III: the genomes of soil and plant-associated and newly described type strains.</title>
        <authorList>
            <person name="Whitman W.B."/>
            <person name="Woyke T."/>
            <person name="Klenk H.P."/>
            <person name="Zhou Y."/>
            <person name="Lilburn T.G."/>
            <person name="Beck B.J."/>
            <person name="De Vos P."/>
            <person name="Vandamme P."/>
            <person name="Eisen J.A."/>
            <person name="Garrity G."/>
            <person name="Hugenholtz P."/>
            <person name="Kyrpides N.C."/>
        </authorList>
    </citation>
    <scope>NUCLEOTIDE SEQUENCE [LARGE SCALE GENOMIC DNA]</scope>
    <source>
        <strain evidence="5 6">CGMCC 1.10136</strain>
    </source>
</reference>
<dbReference type="PANTHER" id="PTHR44591">
    <property type="entry name" value="STRESS RESPONSE REGULATOR PROTEIN 1"/>
    <property type="match status" value="1"/>
</dbReference>